<evidence type="ECO:0000256" key="7">
    <source>
        <dbReference type="ARBA" id="ARBA00022889"/>
    </source>
</evidence>
<dbReference type="InterPro" id="IPR013164">
    <property type="entry name" value="Cadherin_N"/>
</dbReference>
<feature type="domain" description="Cadherin" evidence="13">
    <location>
        <begin position="132"/>
        <end position="240"/>
    </location>
</feature>
<dbReference type="InterPro" id="IPR050174">
    <property type="entry name" value="Protocadherin/Cadherin-CA"/>
</dbReference>
<feature type="signal peptide" evidence="12">
    <location>
        <begin position="1"/>
        <end position="25"/>
    </location>
</feature>
<dbReference type="FunFam" id="2.60.40.60:FF:000006">
    <property type="entry name" value="Protocadherin alpha 2"/>
    <property type="match status" value="1"/>
</dbReference>
<organism evidence="14 15">
    <name type="scientific">Pleurodeles waltl</name>
    <name type="common">Iberian ribbed newt</name>
    <dbReference type="NCBI Taxonomy" id="8319"/>
    <lineage>
        <taxon>Eukaryota</taxon>
        <taxon>Metazoa</taxon>
        <taxon>Chordata</taxon>
        <taxon>Craniata</taxon>
        <taxon>Vertebrata</taxon>
        <taxon>Euteleostomi</taxon>
        <taxon>Amphibia</taxon>
        <taxon>Batrachia</taxon>
        <taxon>Caudata</taxon>
        <taxon>Salamandroidea</taxon>
        <taxon>Salamandridae</taxon>
        <taxon>Pleurodelinae</taxon>
        <taxon>Pleurodeles</taxon>
    </lineage>
</organism>
<keyword evidence="7" id="KW-0130">Cell adhesion</keyword>
<keyword evidence="2" id="KW-1003">Cell membrane</keyword>
<dbReference type="PANTHER" id="PTHR24028:SF234">
    <property type="entry name" value="PROTOCADHERIN GAMMA-A3"/>
    <property type="match status" value="1"/>
</dbReference>
<evidence type="ECO:0000256" key="3">
    <source>
        <dbReference type="ARBA" id="ARBA00022692"/>
    </source>
</evidence>
<evidence type="ECO:0000256" key="12">
    <source>
        <dbReference type="SAM" id="SignalP"/>
    </source>
</evidence>
<dbReference type="PANTHER" id="PTHR24028">
    <property type="entry name" value="CADHERIN-87A"/>
    <property type="match status" value="1"/>
</dbReference>
<keyword evidence="4 12" id="KW-0732">Signal</keyword>
<dbReference type="PROSITE" id="PS00232">
    <property type="entry name" value="CADHERIN_1"/>
    <property type="match status" value="1"/>
</dbReference>
<proteinExistence type="predicted"/>
<dbReference type="EMBL" id="JANPWB010000011">
    <property type="protein sequence ID" value="KAJ1128061.1"/>
    <property type="molecule type" value="Genomic_DNA"/>
</dbReference>
<dbReference type="GO" id="GO:0005886">
    <property type="term" value="C:plasma membrane"/>
    <property type="evidence" value="ECO:0007669"/>
    <property type="project" value="UniProtKB-SubCell"/>
</dbReference>
<keyword evidence="5" id="KW-0677">Repeat</keyword>
<keyword evidence="6 11" id="KW-0106">Calcium</keyword>
<dbReference type="GO" id="GO:0005509">
    <property type="term" value="F:calcium ion binding"/>
    <property type="evidence" value="ECO:0007669"/>
    <property type="project" value="UniProtKB-UniRule"/>
</dbReference>
<evidence type="ECO:0000256" key="5">
    <source>
        <dbReference type="ARBA" id="ARBA00022737"/>
    </source>
</evidence>
<dbReference type="Gene3D" id="2.60.40.60">
    <property type="entry name" value="Cadherins"/>
    <property type="match status" value="2"/>
</dbReference>
<protein>
    <recommendedName>
        <fullName evidence="13">Cadherin domain-containing protein</fullName>
    </recommendedName>
</protein>
<dbReference type="PRINTS" id="PR00205">
    <property type="entry name" value="CADHERIN"/>
</dbReference>
<comment type="subcellular location">
    <subcellularLocation>
        <location evidence="1">Cell membrane</location>
        <topology evidence="1">Single-pass type I membrane protein</topology>
    </subcellularLocation>
</comment>
<keyword evidence="9" id="KW-0472">Membrane</keyword>
<sequence length="267" mass="29828">MQHINSHPCFTGLFLLCLFIVLSAAIGEIHYSIPEEIEKGSFVRNIAKDTGLKLAEMSERSVQIISRGKTQHFVFSLSNGYLSVREQIDRKHICPKTSLCLLIAELIAQNPLELYQFEVEITDINDNAPSFPKKEVVLEVSEISAPGTHLSFPKASDPDVVNNALKNYILSPSPYSRTEVTSESGDLIEPEFILENPLDREDMPMHNLILTDIDGGDPARTGSLQVKVVILDTNDNPPVFSQSVYNVSVREDVDEVPLGYSHSNRYR</sequence>
<dbReference type="InterPro" id="IPR015919">
    <property type="entry name" value="Cadherin-like_sf"/>
</dbReference>
<evidence type="ECO:0000256" key="9">
    <source>
        <dbReference type="ARBA" id="ARBA00023136"/>
    </source>
</evidence>
<evidence type="ECO:0000256" key="6">
    <source>
        <dbReference type="ARBA" id="ARBA00022837"/>
    </source>
</evidence>
<evidence type="ECO:0000256" key="11">
    <source>
        <dbReference type="PROSITE-ProRule" id="PRU00043"/>
    </source>
</evidence>
<evidence type="ECO:0000256" key="8">
    <source>
        <dbReference type="ARBA" id="ARBA00022989"/>
    </source>
</evidence>
<evidence type="ECO:0000259" key="13">
    <source>
        <dbReference type="PROSITE" id="PS50268"/>
    </source>
</evidence>
<dbReference type="SMART" id="SM00112">
    <property type="entry name" value="CA"/>
    <property type="match status" value="2"/>
</dbReference>
<dbReference type="PROSITE" id="PS50268">
    <property type="entry name" value="CADHERIN_2"/>
    <property type="match status" value="2"/>
</dbReference>
<comment type="caution">
    <text evidence="14">The sequence shown here is derived from an EMBL/GenBank/DDBJ whole genome shotgun (WGS) entry which is preliminary data.</text>
</comment>
<dbReference type="Pfam" id="PF08266">
    <property type="entry name" value="Cadherin_2"/>
    <property type="match status" value="1"/>
</dbReference>
<evidence type="ECO:0000256" key="1">
    <source>
        <dbReference type="ARBA" id="ARBA00004251"/>
    </source>
</evidence>
<evidence type="ECO:0000313" key="15">
    <source>
        <dbReference type="Proteomes" id="UP001066276"/>
    </source>
</evidence>
<dbReference type="FunFam" id="2.60.40.60:FF:000007">
    <property type="entry name" value="Protocadherin alpha 2"/>
    <property type="match status" value="1"/>
</dbReference>
<evidence type="ECO:0000256" key="2">
    <source>
        <dbReference type="ARBA" id="ARBA00022475"/>
    </source>
</evidence>
<evidence type="ECO:0000256" key="10">
    <source>
        <dbReference type="ARBA" id="ARBA00023180"/>
    </source>
</evidence>
<keyword evidence="10" id="KW-0325">Glycoprotein</keyword>
<keyword evidence="3" id="KW-0812">Transmembrane</keyword>
<dbReference type="InterPro" id="IPR002126">
    <property type="entry name" value="Cadherin-like_dom"/>
</dbReference>
<dbReference type="Proteomes" id="UP001066276">
    <property type="component" value="Chromosome 7"/>
</dbReference>
<accession>A0AAV7PIC4</accession>
<feature type="domain" description="Cadherin" evidence="13">
    <location>
        <begin position="32"/>
        <end position="131"/>
    </location>
</feature>
<dbReference type="InterPro" id="IPR020894">
    <property type="entry name" value="Cadherin_CS"/>
</dbReference>
<dbReference type="GO" id="GO:0007156">
    <property type="term" value="P:homophilic cell adhesion via plasma membrane adhesion molecules"/>
    <property type="evidence" value="ECO:0007669"/>
    <property type="project" value="InterPro"/>
</dbReference>
<dbReference type="CDD" id="cd11304">
    <property type="entry name" value="Cadherin_repeat"/>
    <property type="match status" value="1"/>
</dbReference>
<keyword evidence="8" id="KW-1133">Transmembrane helix</keyword>
<gene>
    <name evidence="14" type="ORF">NDU88_006448</name>
</gene>
<feature type="chain" id="PRO_5043877131" description="Cadherin domain-containing protein" evidence="12">
    <location>
        <begin position="26"/>
        <end position="267"/>
    </location>
</feature>
<evidence type="ECO:0000313" key="14">
    <source>
        <dbReference type="EMBL" id="KAJ1128061.1"/>
    </source>
</evidence>
<keyword evidence="15" id="KW-1185">Reference proteome</keyword>
<evidence type="ECO:0000256" key="4">
    <source>
        <dbReference type="ARBA" id="ARBA00022729"/>
    </source>
</evidence>
<name>A0AAV7PIC4_PLEWA</name>
<reference evidence="14" key="1">
    <citation type="journal article" date="2022" name="bioRxiv">
        <title>Sequencing and chromosome-scale assembly of the giantPleurodeles waltlgenome.</title>
        <authorList>
            <person name="Brown T."/>
            <person name="Elewa A."/>
            <person name="Iarovenko S."/>
            <person name="Subramanian E."/>
            <person name="Araus A.J."/>
            <person name="Petzold A."/>
            <person name="Susuki M."/>
            <person name="Suzuki K.-i.T."/>
            <person name="Hayashi T."/>
            <person name="Toyoda A."/>
            <person name="Oliveira C."/>
            <person name="Osipova E."/>
            <person name="Leigh N.D."/>
            <person name="Simon A."/>
            <person name="Yun M.H."/>
        </authorList>
    </citation>
    <scope>NUCLEOTIDE SEQUENCE</scope>
    <source>
        <strain evidence="14">20211129_DDA</strain>
        <tissue evidence="14">Liver</tissue>
    </source>
</reference>
<dbReference type="AlphaFoldDB" id="A0AAV7PIC4"/>
<dbReference type="SUPFAM" id="SSF49313">
    <property type="entry name" value="Cadherin-like"/>
    <property type="match status" value="2"/>
</dbReference>